<evidence type="ECO:0000259" key="1">
    <source>
        <dbReference type="Pfam" id="PF23237"/>
    </source>
</evidence>
<name>A0A0D8JAH6_9BACT</name>
<reference evidence="2 3" key="1">
    <citation type="submission" date="2014-09" db="EMBL/GenBank/DDBJ databases">
        <title>Draft Genome Sequence of Draconibacterium sp. JN14CK-3.</title>
        <authorList>
            <person name="Dong C."/>
            <person name="Lai Q."/>
            <person name="Shao Z."/>
        </authorList>
    </citation>
    <scope>NUCLEOTIDE SEQUENCE [LARGE SCALE GENOMIC DNA]</scope>
    <source>
        <strain evidence="2 3">JN14CK-3</strain>
    </source>
</reference>
<evidence type="ECO:0000313" key="3">
    <source>
        <dbReference type="Proteomes" id="UP000032544"/>
    </source>
</evidence>
<dbReference type="PANTHER" id="PTHR24273:SF32">
    <property type="entry name" value="HYALIN"/>
    <property type="match status" value="1"/>
</dbReference>
<comment type="caution">
    <text evidence="2">The sequence shown here is derived from an EMBL/GenBank/DDBJ whole genome shotgun (WGS) entry which is preliminary data.</text>
</comment>
<sequence length="637" mass="69988">FEEIKTDEICANSYTLIRTWTATDDCGNETSFTQTVTVSDNTAPTFNETLPTVEITAECDAIVEAVVLTASDNCDTDVPVVFEEIKTDEICANSYTLIRTWTATDDCGNETSFTQTVTVSDNTAPEVTCNDITVQLDANGVATISVDDINAGTTDACSGIDTMFISQETFFCGNVGENVVTLTAIDECGNEATCTAIVTVEEGEADCGINPLRASADILEVVICPGNNILWNPNILSNDEGIGSSGVTITIDSIPSTLTIDLESGDLNFFTDNYEDFLLEIPYTICSNADPENCSSATITIIINLDTDCDGVPNYIDIDDDNDGLLDIHELDPTKSASVEDADIDTDGDGIVDRLDLDSDGDGVVDNVEWQQTINEAVDHEDYVGLDYYEPLGSDSDGDGWDDRYDDNGENIYYEAFDMDLDGIPDHLDSDTDGDGIEDIIDGNDANFDGIADVLPTGLDSDKDGIDDAYDTFDNWFVKKDKYRNTVSSNAALQDKDADLVRDWRDPVDDTPVPEQFACGEPIIPNGFSPNQDGYNDYFKVMIYCTGDQGGSEERVLGDDFDNARIEIFNRWGNLVYEQERYGNEEYWGDVDAWWDGRSMHDMQVGNDQLPTATYYFILYFNDGSKEPITGFVFLNN</sequence>
<dbReference type="PANTHER" id="PTHR24273">
    <property type="entry name" value="FI04643P-RELATED"/>
    <property type="match status" value="1"/>
</dbReference>
<keyword evidence="3" id="KW-1185">Reference proteome</keyword>
<dbReference type="EMBL" id="JRHC01000005">
    <property type="protein sequence ID" value="KJF42783.1"/>
    <property type="molecule type" value="Genomic_DNA"/>
</dbReference>
<dbReference type="Proteomes" id="UP000032544">
    <property type="component" value="Unassembled WGS sequence"/>
</dbReference>
<dbReference type="GO" id="GO:0005509">
    <property type="term" value="F:calcium ion binding"/>
    <property type="evidence" value="ECO:0007669"/>
    <property type="project" value="InterPro"/>
</dbReference>
<gene>
    <name evidence="2" type="ORF">LH29_19900</name>
</gene>
<dbReference type="PATRIC" id="fig|1544798.3.peg.4155"/>
<accession>A0A0D8JAH6</accession>
<feature type="non-terminal residue" evidence="2">
    <location>
        <position position="1"/>
    </location>
</feature>
<dbReference type="Gene3D" id="4.10.1080.10">
    <property type="entry name" value="TSP type-3 repeat"/>
    <property type="match status" value="2"/>
</dbReference>
<organism evidence="2 3">
    <name type="scientific">Draconibacterium sediminis</name>
    <dbReference type="NCBI Taxonomy" id="1544798"/>
    <lineage>
        <taxon>Bacteria</taxon>
        <taxon>Pseudomonadati</taxon>
        <taxon>Bacteroidota</taxon>
        <taxon>Bacteroidia</taxon>
        <taxon>Marinilabiliales</taxon>
        <taxon>Prolixibacteraceae</taxon>
        <taxon>Draconibacterium</taxon>
    </lineage>
</organism>
<proteinExistence type="predicted"/>
<feature type="domain" description="HYR-like" evidence="1">
    <location>
        <begin position="59"/>
        <end position="119"/>
    </location>
</feature>
<dbReference type="AlphaFoldDB" id="A0A0D8JAH6"/>
<dbReference type="InterPro" id="IPR057078">
    <property type="entry name" value="HYR-4C"/>
</dbReference>
<protein>
    <recommendedName>
        <fullName evidence="1">HYR-like domain-containing protein</fullName>
    </recommendedName>
</protein>
<evidence type="ECO:0000313" key="2">
    <source>
        <dbReference type="EMBL" id="KJF42783.1"/>
    </source>
</evidence>
<dbReference type="PROSITE" id="PS00018">
    <property type="entry name" value="EF_HAND_1"/>
    <property type="match status" value="1"/>
</dbReference>
<dbReference type="InterPro" id="IPR028974">
    <property type="entry name" value="TSP_type-3_rpt"/>
</dbReference>
<dbReference type="STRING" id="1544798.LH29_19900"/>
<dbReference type="InterPro" id="IPR018247">
    <property type="entry name" value="EF_Hand_1_Ca_BS"/>
</dbReference>
<dbReference type="Pfam" id="PF23237">
    <property type="entry name" value="HYR_4C"/>
    <property type="match status" value="1"/>
</dbReference>
<dbReference type="Pfam" id="PF13585">
    <property type="entry name" value="CHU_C"/>
    <property type="match status" value="1"/>
</dbReference>